<dbReference type="SUPFAM" id="SSF56047">
    <property type="entry name" value="Ribosomal protein S8"/>
    <property type="match status" value="1"/>
</dbReference>
<dbReference type="AlphaFoldDB" id="A0A147JU94"/>
<dbReference type="EMBL" id="LQMQ01000049">
    <property type="protein sequence ID" value="KUO40069.1"/>
    <property type="molecule type" value="Genomic_DNA"/>
</dbReference>
<dbReference type="Gene3D" id="3.30.1370.30">
    <property type="match status" value="1"/>
</dbReference>
<keyword evidence="4 6" id="KW-0689">Ribosomal protein</keyword>
<dbReference type="Gene3D" id="3.30.1490.10">
    <property type="match status" value="1"/>
</dbReference>
<dbReference type="GO" id="GO:0003735">
    <property type="term" value="F:structural constituent of ribosome"/>
    <property type="evidence" value="ECO:0007669"/>
    <property type="project" value="InterPro"/>
</dbReference>
<dbReference type="GO" id="GO:0005840">
    <property type="term" value="C:ribosome"/>
    <property type="evidence" value="ECO:0007669"/>
    <property type="project" value="UniProtKB-KW"/>
</dbReference>
<comment type="function">
    <text evidence="6">One of the primary rRNA binding proteins, it binds directly to 16S rRNA central domain where it helps coordinate assembly of the platform of the 30S subunit.</text>
</comment>
<protein>
    <recommendedName>
        <fullName evidence="6">Small ribosomal subunit protein uS8</fullName>
    </recommendedName>
</protein>
<dbReference type="InterPro" id="IPR000630">
    <property type="entry name" value="Ribosomal_uS8"/>
</dbReference>
<evidence type="ECO:0000256" key="2">
    <source>
        <dbReference type="ARBA" id="ARBA00022730"/>
    </source>
</evidence>
<accession>A0A147JU94</accession>
<keyword evidence="3 6" id="KW-0694">RNA-binding</keyword>
<dbReference type="Proteomes" id="UP000074294">
    <property type="component" value="Unassembled WGS sequence"/>
</dbReference>
<dbReference type="STRING" id="1776334.APZ16_05475"/>
<comment type="subunit">
    <text evidence="6">Part of the 30S ribosomal subunit.</text>
</comment>
<dbReference type="FunFam" id="3.30.1370.30:FF:000001">
    <property type="entry name" value="40S ribosomal protein S15a"/>
    <property type="match status" value="1"/>
</dbReference>
<dbReference type="HAMAP" id="MF_01302_A">
    <property type="entry name" value="Ribosomal_uS8_A"/>
    <property type="match status" value="1"/>
</dbReference>
<sequence length="129" mass="14509">MLLDPLANALSKIDNYERARKKEVLIEPASKLIREVFQIMQNEGYIGAFEFIDDGKAGKFRVELKGKINRCGAIKPRYAAKANEYEKWEKRYLLAAGFGLLIVSTPKGVMAHTKAKELGLGGRLIAYVY</sequence>
<dbReference type="PANTHER" id="PTHR11758">
    <property type="entry name" value="40S RIBOSOMAL PROTEIN S15A"/>
    <property type="match status" value="1"/>
</dbReference>
<evidence type="ECO:0000256" key="6">
    <source>
        <dbReference type="HAMAP-Rule" id="MF_01302"/>
    </source>
</evidence>
<proteinExistence type="inferred from homology"/>
<evidence type="ECO:0000256" key="5">
    <source>
        <dbReference type="ARBA" id="ARBA00023274"/>
    </source>
</evidence>
<keyword evidence="5 6" id="KW-0687">Ribonucleoprotein</keyword>
<evidence type="ECO:0000256" key="7">
    <source>
        <dbReference type="RuleBase" id="RU003660"/>
    </source>
</evidence>
<dbReference type="InterPro" id="IPR047863">
    <property type="entry name" value="Ribosomal_uS8_CS"/>
</dbReference>
<keyword evidence="2 6" id="KW-0699">rRNA-binding</keyword>
<dbReference type="GO" id="GO:1990904">
    <property type="term" value="C:ribonucleoprotein complex"/>
    <property type="evidence" value="ECO:0007669"/>
    <property type="project" value="UniProtKB-KW"/>
</dbReference>
<gene>
    <name evidence="6" type="primary">rps8</name>
    <name evidence="8" type="ORF">APZ16_05475</name>
</gene>
<dbReference type="GO" id="GO:0019843">
    <property type="term" value="F:rRNA binding"/>
    <property type="evidence" value="ECO:0007669"/>
    <property type="project" value="UniProtKB-UniRule"/>
</dbReference>
<organism evidence="8 9">
    <name type="scientific">Hadarchaeum yellowstonense</name>
    <dbReference type="NCBI Taxonomy" id="1776334"/>
    <lineage>
        <taxon>Archaea</taxon>
        <taxon>Methanobacteriati</taxon>
        <taxon>Candidatus Hadarchaeota</taxon>
        <taxon>Candidatus Hadarchaeia</taxon>
        <taxon>Candidatus Hadarchaeales</taxon>
        <taxon>Candidatus Hadarchaeaceae</taxon>
        <taxon>Candidatus Hadarchaeum</taxon>
    </lineage>
</organism>
<comment type="caution">
    <text evidence="8">The sequence shown here is derived from an EMBL/GenBank/DDBJ whole genome shotgun (WGS) entry which is preliminary data.</text>
</comment>
<dbReference type="PROSITE" id="PS00053">
    <property type="entry name" value="RIBOSOMAL_S8"/>
    <property type="match status" value="1"/>
</dbReference>
<dbReference type="NCBIfam" id="NF003115">
    <property type="entry name" value="PRK04034.1"/>
    <property type="match status" value="1"/>
</dbReference>
<evidence type="ECO:0000256" key="4">
    <source>
        <dbReference type="ARBA" id="ARBA00022980"/>
    </source>
</evidence>
<comment type="similarity">
    <text evidence="1 6 7">Belongs to the universal ribosomal protein uS8 family.</text>
</comment>
<name>A0A147JU94_HADYE</name>
<evidence type="ECO:0000256" key="1">
    <source>
        <dbReference type="ARBA" id="ARBA00006471"/>
    </source>
</evidence>
<dbReference type="GO" id="GO:0006412">
    <property type="term" value="P:translation"/>
    <property type="evidence" value="ECO:0007669"/>
    <property type="project" value="UniProtKB-UniRule"/>
</dbReference>
<evidence type="ECO:0000256" key="3">
    <source>
        <dbReference type="ARBA" id="ARBA00022884"/>
    </source>
</evidence>
<evidence type="ECO:0000313" key="8">
    <source>
        <dbReference type="EMBL" id="KUO40069.1"/>
    </source>
</evidence>
<evidence type="ECO:0000313" key="9">
    <source>
        <dbReference type="Proteomes" id="UP000074294"/>
    </source>
</evidence>
<reference evidence="8 9" key="1">
    <citation type="journal article" date="2016" name="Nat. Microbiol.">
        <title>Genomic inference of the metabolism of cosmopolitan subsurface Archaea, Hadesarchaea.</title>
        <authorList>
            <person name="Baker B.J."/>
            <person name="Saw J.H."/>
            <person name="Lind A.E."/>
            <person name="Lazar C.S."/>
            <person name="Hinrichs K.-U."/>
            <person name="Teske A.P."/>
            <person name="Ettema T.J."/>
        </authorList>
    </citation>
    <scope>NUCLEOTIDE SEQUENCE [LARGE SCALE GENOMIC DNA]</scope>
</reference>
<dbReference type="InterPro" id="IPR035987">
    <property type="entry name" value="Ribosomal_uS8_sf"/>
</dbReference>
<dbReference type="Pfam" id="PF00410">
    <property type="entry name" value="Ribosomal_S8"/>
    <property type="match status" value="1"/>
</dbReference>